<dbReference type="EMBL" id="CM029051">
    <property type="protein sequence ID" value="KAG2562805.1"/>
    <property type="molecule type" value="Genomic_DNA"/>
</dbReference>
<reference evidence="1" key="1">
    <citation type="submission" date="2020-05" db="EMBL/GenBank/DDBJ databases">
        <title>WGS assembly of Panicum virgatum.</title>
        <authorList>
            <person name="Lovell J.T."/>
            <person name="Jenkins J."/>
            <person name="Shu S."/>
            <person name="Juenger T.E."/>
            <person name="Schmutz J."/>
        </authorList>
    </citation>
    <scope>NUCLEOTIDE SEQUENCE</scope>
    <source>
        <strain evidence="1">AP13</strain>
    </source>
</reference>
<organism evidence="1 2">
    <name type="scientific">Panicum virgatum</name>
    <name type="common">Blackwell switchgrass</name>
    <dbReference type="NCBI Taxonomy" id="38727"/>
    <lineage>
        <taxon>Eukaryota</taxon>
        <taxon>Viridiplantae</taxon>
        <taxon>Streptophyta</taxon>
        <taxon>Embryophyta</taxon>
        <taxon>Tracheophyta</taxon>
        <taxon>Spermatophyta</taxon>
        <taxon>Magnoliopsida</taxon>
        <taxon>Liliopsida</taxon>
        <taxon>Poales</taxon>
        <taxon>Poaceae</taxon>
        <taxon>PACMAD clade</taxon>
        <taxon>Panicoideae</taxon>
        <taxon>Panicodae</taxon>
        <taxon>Paniceae</taxon>
        <taxon>Panicinae</taxon>
        <taxon>Panicum</taxon>
        <taxon>Panicum sect. Hiantes</taxon>
    </lineage>
</organism>
<gene>
    <name evidence="1" type="ORF">PVAP13_8KG285900</name>
</gene>
<sequence>MNRLQPDPFEDGYNIAELYREREHRDDEVALAYAWFCRSRQLALSVKNKKNDWELCDICFFHGDESKLFLKEKLKEHCEELHGGGFLCQRRGCVVRCQTLREAGLHYYYLHEQRYRDWWRFLLEQHGIEA</sequence>
<evidence type="ECO:0000313" key="2">
    <source>
        <dbReference type="Proteomes" id="UP000823388"/>
    </source>
</evidence>
<proteinExistence type="predicted"/>
<keyword evidence="2" id="KW-1185">Reference proteome</keyword>
<evidence type="ECO:0000313" key="1">
    <source>
        <dbReference type="EMBL" id="KAG2562805.1"/>
    </source>
</evidence>
<dbReference type="AlphaFoldDB" id="A0A8T0PNY3"/>
<comment type="caution">
    <text evidence="1">The sequence shown here is derived from an EMBL/GenBank/DDBJ whole genome shotgun (WGS) entry which is preliminary data.</text>
</comment>
<name>A0A8T0PNY3_PANVG</name>
<protein>
    <submittedName>
        <fullName evidence="1">Uncharacterized protein</fullName>
    </submittedName>
</protein>
<dbReference type="Proteomes" id="UP000823388">
    <property type="component" value="Chromosome 8K"/>
</dbReference>
<accession>A0A8T0PNY3</accession>